<protein>
    <submittedName>
        <fullName evidence="2">Uncharacterized protein</fullName>
    </submittedName>
</protein>
<evidence type="ECO:0000313" key="4">
    <source>
        <dbReference type="Proteomes" id="UP000315217"/>
    </source>
</evidence>
<dbReference type="Proteomes" id="UP000318661">
    <property type="component" value="Unassembled WGS sequence"/>
</dbReference>
<evidence type="ECO:0000313" key="2">
    <source>
        <dbReference type="EMBL" id="TMJ07375.1"/>
    </source>
</evidence>
<sequence length="153" mass="16681">MDEQQKSREEILAAIKAKADAIRAQRAATVKGDQPAAAAAPTATLETPVSAVNAAGRPAGKPTSPKVTALATVTQGVELATDKAEDENIRKLLGGLGAYQNPLHPGIWQLDYRYYDEAKRRLKQAGYEIEEDQYGNIPLSKWTPHLWGWSKVE</sequence>
<feature type="region of interest" description="Disordered" evidence="1">
    <location>
        <begin position="29"/>
        <end position="65"/>
    </location>
</feature>
<feature type="compositionally biased region" description="Low complexity" evidence="1">
    <location>
        <begin position="35"/>
        <end position="44"/>
    </location>
</feature>
<gene>
    <name evidence="2" type="ORF">E6G98_13605</name>
    <name evidence="3" type="ORF">E6G99_03735</name>
</gene>
<name>A0A537LHA9_9BACT</name>
<comment type="caution">
    <text evidence="2">The sequence shown here is derived from an EMBL/GenBank/DDBJ whole genome shotgun (WGS) entry which is preliminary data.</text>
</comment>
<reference evidence="4 5" key="1">
    <citation type="journal article" date="2019" name="Nat. Microbiol.">
        <title>Mediterranean grassland soil C-N compound turnover is dependent on rainfall and depth, and is mediated by genomically divergent microorganisms.</title>
        <authorList>
            <person name="Diamond S."/>
            <person name="Andeer P.F."/>
            <person name="Li Z."/>
            <person name="Crits-Christoph A."/>
            <person name="Burstein D."/>
            <person name="Anantharaman K."/>
            <person name="Lane K.R."/>
            <person name="Thomas B.C."/>
            <person name="Pan C."/>
            <person name="Northen T.R."/>
            <person name="Banfield J.F."/>
        </authorList>
    </citation>
    <scope>NUCLEOTIDE SEQUENCE [LARGE SCALE GENOMIC DNA]</scope>
    <source>
        <strain evidence="2">NP_1</strain>
        <strain evidence="3">NP_2</strain>
    </source>
</reference>
<organism evidence="2 4">
    <name type="scientific">Candidatus Segetimicrobium genomatis</name>
    <dbReference type="NCBI Taxonomy" id="2569760"/>
    <lineage>
        <taxon>Bacteria</taxon>
        <taxon>Bacillati</taxon>
        <taxon>Candidatus Sysuimicrobiota</taxon>
        <taxon>Candidatus Sysuimicrobiia</taxon>
        <taxon>Candidatus Sysuimicrobiales</taxon>
        <taxon>Candidatus Segetimicrobiaceae</taxon>
        <taxon>Candidatus Segetimicrobium</taxon>
    </lineage>
</organism>
<evidence type="ECO:0000256" key="1">
    <source>
        <dbReference type="SAM" id="MobiDB-lite"/>
    </source>
</evidence>
<dbReference type="EMBL" id="VBAJ01000078">
    <property type="protein sequence ID" value="TMJ08849.1"/>
    <property type="molecule type" value="Genomic_DNA"/>
</dbReference>
<dbReference type="AlphaFoldDB" id="A0A537LHA9"/>
<dbReference type="EMBL" id="VBAI01000269">
    <property type="protein sequence ID" value="TMJ07375.1"/>
    <property type="molecule type" value="Genomic_DNA"/>
</dbReference>
<dbReference type="Proteomes" id="UP000315217">
    <property type="component" value="Unassembled WGS sequence"/>
</dbReference>
<evidence type="ECO:0000313" key="5">
    <source>
        <dbReference type="Proteomes" id="UP000318661"/>
    </source>
</evidence>
<evidence type="ECO:0000313" key="3">
    <source>
        <dbReference type="EMBL" id="TMJ08849.1"/>
    </source>
</evidence>
<proteinExistence type="predicted"/>
<accession>A0A537LHA9</accession>